<feature type="region of interest" description="Disordered" evidence="1">
    <location>
        <begin position="278"/>
        <end position="346"/>
    </location>
</feature>
<feature type="region of interest" description="Disordered" evidence="1">
    <location>
        <begin position="170"/>
        <end position="233"/>
    </location>
</feature>
<proteinExistence type="predicted"/>
<evidence type="ECO:0000256" key="1">
    <source>
        <dbReference type="SAM" id="MobiDB-lite"/>
    </source>
</evidence>
<evidence type="ECO:0008006" key="4">
    <source>
        <dbReference type="Google" id="ProtNLM"/>
    </source>
</evidence>
<reference evidence="2 3" key="1">
    <citation type="submission" date="2020-08" db="EMBL/GenBank/DDBJ databases">
        <title>Sequencing the genomes of 1000 actinobacteria strains.</title>
        <authorList>
            <person name="Klenk H.-P."/>
        </authorList>
    </citation>
    <scope>NUCLEOTIDE SEQUENCE [LARGE SCALE GENOMIC DNA]</scope>
    <source>
        <strain evidence="2 3">DSM 43149</strain>
    </source>
</reference>
<organism evidence="2 3">
    <name type="scientific">Actinoplanes digitatis</name>
    <dbReference type="NCBI Taxonomy" id="1868"/>
    <lineage>
        <taxon>Bacteria</taxon>
        <taxon>Bacillati</taxon>
        <taxon>Actinomycetota</taxon>
        <taxon>Actinomycetes</taxon>
        <taxon>Micromonosporales</taxon>
        <taxon>Micromonosporaceae</taxon>
        <taxon>Actinoplanes</taxon>
    </lineage>
</organism>
<accession>A0A7W7HY08</accession>
<feature type="compositionally biased region" description="Pro residues" evidence="1">
    <location>
        <begin position="206"/>
        <end position="221"/>
    </location>
</feature>
<evidence type="ECO:0000313" key="3">
    <source>
        <dbReference type="Proteomes" id="UP000578112"/>
    </source>
</evidence>
<name>A0A7W7HY08_9ACTN</name>
<dbReference type="RefSeq" id="WP_184994265.1">
    <property type="nucleotide sequence ID" value="NZ_BOMK01000004.1"/>
</dbReference>
<dbReference type="AlphaFoldDB" id="A0A7W7HY08"/>
<dbReference type="EMBL" id="JACHNH010000001">
    <property type="protein sequence ID" value="MBB4762879.1"/>
    <property type="molecule type" value="Genomic_DNA"/>
</dbReference>
<evidence type="ECO:0000313" key="2">
    <source>
        <dbReference type="EMBL" id="MBB4762879.1"/>
    </source>
</evidence>
<gene>
    <name evidence="2" type="ORF">BJ971_003435</name>
</gene>
<feature type="compositionally biased region" description="Basic and acidic residues" evidence="1">
    <location>
        <begin position="332"/>
        <end position="342"/>
    </location>
</feature>
<keyword evidence="3" id="KW-1185">Reference proteome</keyword>
<feature type="compositionally biased region" description="Gly residues" evidence="1">
    <location>
        <begin position="314"/>
        <end position="331"/>
    </location>
</feature>
<sequence length="382" mass="38561">MAGGADWDAYNLPAIWSMIQTENSCDGADRVLSWLNLASACREQHRRLLAAREELAEVWPPESNASARVFMRQLDLLAASLDQTLTRAEETRVGLQGVFDALGAAQSTIRPLVAERVVVSDDLVPRFLDHAEDEYDERARQAMREAEAAIAEHGTQIQAPALFRLGSDEDESRLELPGQPPGSGPGGGPADGALRAVPRPVEVPHDPPAPSADPARSPGPGPELAGVVPGQPPPAVGALPPVAAQASGVALPGTVIGAGAGAGLGLGLPPSRGAPGGVGGFGSAGVPRGTGAARGRPASGPRRALPSGAVIGPAGPGGVSGPGLGGPGRGVRPGDRDMRDLEESVGGADQRWGVLAGVAPVIAPDLAVPEHGPGPGVIGLDR</sequence>
<feature type="compositionally biased region" description="Low complexity" evidence="1">
    <location>
        <begin position="284"/>
        <end position="313"/>
    </location>
</feature>
<protein>
    <recommendedName>
        <fullName evidence="4">PPE family domain-containing protein</fullName>
    </recommendedName>
</protein>
<dbReference type="Proteomes" id="UP000578112">
    <property type="component" value="Unassembled WGS sequence"/>
</dbReference>
<comment type="caution">
    <text evidence="2">The sequence shown here is derived from an EMBL/GenBank/DDBJ whole genome shotgun (WGS) entry which is preliminary data.</text>
</comment>